<keyword evidence="2" id="KW-1185">Reference proteome</keyword>
<comment type="caution">
    <text evidence="1">The sequence shown here is derived from an EMBL/GenBank/DDBJ whole genome shotgun (WGS) entry which is preliminary data.</text>
</comment>
<name>A0ABP8NMI1_9BACT</name>
<dbReference type="Proteomes" id="UP001501175">
    <property type="component" value="Unassembled WGS sequence"/>
</dbReference>
<accession>A0ABP8NMI1</accession>
<dbReference type="Pfam" id="PF10677">
    <property type="entry name" value="DUF2490"/>
    <property type="match status" value="1"/>
</dbReference>
<proteinExistence type="predicted"/>
<evidence type="ECO:0000313" key="2">
    <source>
        <dbReference type="Proteomes" id="UP001501175"/>
    </source>
</evidence>
<protein>
    <recommendedName>
        <fullName evidence="3">DUF2490 domain-containing protein</fullName>
    </recommendedName>
</protein>
<evidence type="ECO:0000313" key="1">
    <source>
        <dbReference type="EMBL" id="GAA4468314.1"/>
    </source>
</evidence>
<dbReference type="InterPro" id="IPR019619">
    <property type="entry name" value="DUF2490"/>
</dbReference>
<organism evidence="1 2">
    <name type="scientific">Nibrella saemangeumensis</name>
    <dbReference type="NCBI Taxonomy" id="1084526"/>
    <lineage>
        <taxon>Bacteria</taxon>
        <taxon>Pseudomonadati</taxon>
        <taxon>Bacteroidota</taxon>
        <taxon>Cytophagia</taxon>
        <taxon>Cytophagales</taxon>
        <taxon>Spirosomataceae</taxon>
        <taxon>Nibrella</taxon>
    </lineage>
</organism>
<gene>
    <name evidence="1" type="ORF">GCM10023189_53420</name>
</gene>
<sequence length="209" mass="24494">MWLRVAPSWTVNEHIVVSGDLHYRRQSVPGHLFNPVYAPLTNAGRLGLTYRTGNWSLQANPLMWFQSYPALGTMADFNRSVNKEFRMSALLEWNHPISQHTDLRIRGGYEYRMFTNGTTAGRTRFRVLTRHELSEKSYFYVWNETLLAGPPNWNRLRVFEINRTALNLGYNISEHVSCEGGYQFSHRRRKSLVEFDEEHALLITVFLRI</sequence>
<dbReference type="RefSeq" id="WP_345248907.1">
    <property type="nucleotide sequence ID" value="NZ_BAABHD010000083.1"/>
</dbReference>
<reference evidence="2" key="1">
    <citation type="journal article" date="2019" name="Int. J. Syst. Evol. Microbiol.">
        <title>The Global Catalogue of Microorganisms (GCM) 10K type strain sequencing project: providing services to taxonomists for standard genome sequencing and annotation.</title>
        <authorList>
            <consortium name="The Broad Institute Genomics Platform"/>
            <consortium name="The Broad Institute Genome Sequencing Center for Infectious Disease"/>
            <person name="Wu L."/>
            <person name="Ma J."/>
        </authorList>
    </citation>
    <scope>NUCLEOTIDE SEQUENCE [LARGE SCALE GENOMIC DNA]</scope>
    <source>
        <strain evidence="2">JCM 17927</strain>
    </source>
</reference>
<evidence type="ECO:0008006" key="3">
    <source>
        <dbReference type="Google" id="ProtNLM"/>
    </source>
</evidence>
<dbReference type="EMBL" id="BAABHD010000083">
    <property type="protein sequence ID" value="GAA4468314.1"/>
    <property type="molecule type" value="Genomic_DNA"/>
</dbReference>